<dbReference type="eggNOG" id="ENOG502R2IJ">
    <property type="taxonomic scope" value="Eukaryota"/>
</dbReference>
<name>E3MWM9_CAERE</name>
<dbReference type="InParanoid" id="E3MWM9"/>
<keyword evidence="1" id="KW-0472">Membrane</keyword>
<feature type="transmembrane region" description="Helical" evidence="1">
    <location>
        <begin position="6"/>
        <end position="26"/>
    </location>
</feature>
<evidence type="ECO:0000256" key="1">
    <source>
        <dbReference type="SAM" id="Phobius"/>
    </source>
</evidence>
<feature type="transmembrane region" description="Helical" evidence="1">
    <location>
        <begin position="47"/>
        <end position="68"/>
    </location>
</feature>
<dbReference type="PANTHER" id="PTHR10664:SF2">
    <property type="entry name" value="SERPENTINE RECEPTOR, CLASS BC (CLASS B-LIKE)"/>
    <property type="match status" value="1"/>
</dbReference>
<feature type="transmembrane region" description="Helical" evidence="1">
    <location>
        <begin position="80"/>
        <end position="104"/>
    </location>
</feature>
<organism evidence="3">
    <name type="scientific">Caenorhabditis remanei</name>
    <name type="common">Caenorhabditis vulgaris</name>
    <dbReference type="NCBI Taxonomy" id="31234"/>
    <lineage>
        <taxon>Eukaryota</taxon>
        <taxon>Metazoa</taxon>
        <taxon>Ecdysozoa</taxon>
        <taxon>Nematoda</taxon>
        <taxon>Chromadorea</taxon>
        <taxon>Rhabditida</taxon>
        <taxon>Rhabditina</taxon>
        <taxon>Rhabditomorpha</taxon>
        <taxon>Rhabditoidea</taxon>
        <taxon>Rhabditidae</taxon>
        <taxon>Peloderinae</taxon>
        <taxon>Caenorhabditis</taxon>
    </lineage>
</organism>
<dbReference type="AlphaFoldDB" id="E3MWM9"/>
<proteinExistence type="predicted"/>
<gene>
    <name evidence="2" type="ORF">CRE_02462</name>
</gene>
<evidence type="ECO:0000313" key="2">
    <source>
        <dbReference type="EMBL" id="EFP10791.1"/>
    </source>
</evidence>
<feature type="transmembrane region" description="Helical" evidence="1">
    <location>
        <begin position="125"/>
        <end position="146"/>
    </location>
</feature>
<dbReference type="InterPro" id="IPR019420">
    <property type="entry name" value="7TM_GPCR_serpentine_rcpt_Srbc"/>
</dbReference>
<dbReference type="OMA" id="FSANTYM"/>
<protein>
    <recommendedName>
        <fullName evidence="4">Serpentine Receptor, class BC (Class B-like)</fullName>
    </recommendedName>
</protein>
<keyword evidence="1" id="KW-0812">Transmembrane</keyword>
<keyword evidence="1" id="KW-1133">Transmembrane helix</keyword>
<reference evidence="2" key="1">
    <citation type="submission" date="2007-07" db="EMBL/GenBank/DDBJ databases">
        <title>PCAP assembly of the Caenorhabditis remanei genome.</title>
        <authorList>
            <consortium name="The Caenorhabditis remanei Sequencing Consortium"/>
            <person name="Wilson R.K."/>
        </authorList>
    </citation>
    <scope>NUCLEOTIDE SEQUENCE [LARGE SCALE GENOMIC DNA]</scope>
    <source>
        <strain evidence="2">PB4641</strain>
    </source>
</reference>
<keyword evidence="3" id="KW-1185">Reference proteome</keyword>
<evidence type="ECO:0008006" key="4">
    <source>
        <dbReference type="Google" id="ProtNLM"/>
    </source>
</evidence>
<dbReference type="EMBL" id="DS268488">
    <property type="protein sequence ID" value="EFP10791.1"/>
    <property type="molecule type" value="Genomic_DNA"/>
</dbReference>
<dbReference type="PANTHER" id="PTHR10664">
    <property type="entry name" value="SERPENTINE RECEPTOR-C.ELEGANS"/>
    <property type="match status" value="1"/>
</dbReference>
<feature type="transmembrane region" description="Helical" evidence="1">
    <location>
        <begin position="186"/>
        <end position="206"/>
    </location>
</feature>
<dbReference type="HOGENOM" id="CLU_059075_1_0_1"/>
<evidence type="ECO:0000313" key="3">
    <source>
        <dbReference type="Proteomes" id="UP000008281"/>
    </source>
</evidence>
<sequence>MGIMNISAVVISAIGVVSSVFTYGMNIHLLRNYKKKKEDIMIFYCRFVVDVLIGFVITFYLSFVIFYSLFTEQLSEYHNFIIYITIPTSTLGATRSIVTLSIYMERFMAVYAPIFFHKHKHIFSLYLIFAIAALFGLTNPIVLFGFCSYDFDFPKTCAVFGCAINTCFRNYWSTHKLVRFQKPKNAIYFLFQIIFSLIFSFSLLNFGPFGAVLQNFGLAIESFLFYRMLLRKSSSFQPSDSTVHAARVKACTF</sequence>
<accession>E3MWM9</accession>
<dbReference type="Proteomes" id="UP000008281">
    <property type="component" value="Unassembled WGS sequence"/>
</dbReference>
<dbReference type="Pfam" id="PF10316">
    <property type="entry name" value="7TM_GPCR_Srbc"/>
    <property type="match status" value="2"/>
</dbReference>